<dbReference type="AlphaFoldDB" id="A0AAU8HSJ6"/>
<organism evidence="3">
    <name type="scientific">Proteinivorax hydrogeniformans</name>
    <dbReference type="NCBI Taxonomy" id="1826727"/>
    <lineage>
        <taxon>Bacteria</taxon>
        <taxon>Bacillati</taxon>
        <taxon>Bacillota</taxon>
        <taxon>Clostridia</taxon>
        <taxon>Eubacteriales</taxon>
        <taxon>Proteinivoracaceae</taxon>
        <taxon>Proteinivorax</taxon>
    </lineage>
</organism>
<reference evidence="3" key="2">
    <citation type="submission" date="2024-06" db="EMBL/GenBank/DDBJ databases">
        <authorList>
            <person name="Petrova K.O."/>
            <person name="Toshchakov S.V."/>
            <person name="Boltjanskaja Y.V."/>
            <person name="Kevbrin V.V."/>
        </authorList>
    </citation>
    <scope>NUCLEOTIDE SEQUENCE</scope>
    <source>
        <strain evidence="3">Z-710</strain>
    </source>
</reference>
<feature type="transmembrane region" description="Helical" evidence="2">
    <location>
        <begin position="263"/>
        <end position="283"/>
    </location>
</feature>
<reference evidence="3" key="1">
    <citation type="journal article" date="2018" name="Antonie Van Leeuwenhoek">
        <title>Proteinivorax hydrogeniformans sp. nov., an anaerobic, haloalkaliphilic bacterium fermenting proteinaceous compounds with high hydrogen production.</title>
        <authorList>
            <person name="Boltyanskaya Y."/>
            <person name="Detkova E."/>
            <person name="Pimenov N."/>
            <person name="Kevbrin V."/>
        </authorList>
    </citation>
    <scope>NUCLEOTIDE SEQUENCE</scope>
    <source>
        <strain evidence="3">Z-710</strain>
    </source>
</reference>
<name>A0AAU8HSJ6_9FIRM</name>
<accession>A0AAU8HSJ6</accession>
<feature type="transmembrane region" description="Helical" evidence="2">
    <location>
        <begin position="147"/>
        <end position="170"/>
    </location>
</feature>
<feature type="transmembrane region" description="Helical" evidence="2">
    <location>
        <begin position="176"/>
        <end position="199"/>
    </location>
</feature>
<dbReference type="EMBL" id="CP159485">
    <property type="protein sequence ID" value="XCI28474.1"/>
    <property type="molecule type" value="Genomic_DNA"/>
</dbReference>
<feature type="transmembrane region" description="Helical" evidence="2">
    <location>
        <begin position="393"/>
        <end position="412"/>
    </location>
</feature>
<proteinExistence type="predicted"/>
<evidence type="ECO:0008006" key="4">
    <source>
        <dbReference type="Google" id="ProtNLM"/>
    </source>
</evidence>
<evidence type="ECO:0000256" key="1">
    <source>
        <dbReference type="SAM" id="MobiDB-lite"/>
    </source>
</evidence>
<protein>
    <recommendedName>
        <fullName evidence="4">Transporter gate domain protein</fullName>
    </recommendedName>
</protein>
<keyword evidence="2" id="KW-1133">Transmembrane helix</keyword>
<keyword evidence="2" id="KW-0812">Transmembrane</keyword>
<feature type="region of interest" description="Disordered" evidence="1">
    <location>
        <begin position="1"/>
        <end position="22"/>
    </location>
</feature>
<sequence length="420" mass="45386">MGNPFKVISNNKSPQKRLDEKKKTSDSAISAETFVFLFVLVGFFGYLANQMGLGIMFSVFMETAHALLIDTVFLIMAIAVLAGALSALLSEFGVVELINKIISPIMKPLYGMPGAASIGGVTTYLSDNPAIISLAKDKKFIKYFYKYQVPALCNLGTAFGMGLVLTTYMISFGNEFIAPALIGNIGALIGSIVSVRIMLSFTQKYYKADFDDIEKKEFNENFEEAVDDTDDIDFIPDNPPKTDNYFERIINSILEGGKNGVEMGLGIIPGVLIICTVVMILTFGPSGMEDGVAVYEGVAFEGVGLLPKLGSYIHPILQPLFGFENVEAIAFPIVSLGAVGAAMGLVQNFLETNIITPNDIAVFTAMGMCWSGYLSTHVGMMDVLNLRKLSSKAIISHTIGGLAAGISANYIYQLYALIFL</sequence>
<evidence type="ECO:0000256" key="2">
    <source>
        <dbReference type="SAM" id="Phobius"/>
    </source>
</evidence>
<feature type="transmembrane region" description="Helical" evidence="2">
    <location>
        <begin position="362"/>
        <end position="381"/>
    </location>
</feature>
<feature type="transmembrane region" description="Helical" evidence="2">
    <location>
        <begin position="34"/>
        <end position="60"/>
    </location>
</feature>
<feature type="transmembrane region" description="Helical" evidence="2">
    <location>
        <begin position="67"/>
        <end position="89"/>
    </location>
</feature>
<evidence type="ECO:0000313" key="3">
    <source>
        <dbReference type="EMBL" id="XCI28474.1"/>
    </source>
</evidence>
<feature type="transmembrane region" description="Helical" evidence="2">
    <location>
        <begin position="329"/>
        <end position="350"/>
    </location>
</feature>
<dbReference type="RefSeq" id="WP_353893030.1">
    <property type="nucleotide sequence ID" value="NZ_CP159485.1"/>
</dbReference>
<gene>
    <name evidence="3" type="ORF">PRVXH_002434</name>
</gene>
<keyword evidence="2" id="KW-0472">Membrane</keyword>